<reference evidence="14" key="1">
    <citation type="submission" date="2020-02" db="EMBL/GenBank/DDBJ databases">
        <authorList>
            <person name="Meier V. D."/>
        </authorList>
    </citation>
    <scope>NUCLEOTIDE SEQUENCE</scope>
    <source>
        <strain evidence="14">AVDCRST_MAG18</strain>
    </source>
</reference>
<dbReference type="GO" id="GO:0070403">
    <property type="term" value="F:NAD+ binding"/>
    <property type="evidence" value="ECO:0007669"/>
    <property type="project" value="InterPro"/>
</dbReference>
<keyword evidence="8" id="KW-0333">Golgi apparatus</keyword>
<dbReference type="PANTHER" id="PTHR43078">
    <property type="entry name" value="UDP-GLUCURONIC ACID DECARBOXYLASE-RELATED"/>
    <property type="match status" value="1"/>
</dbReference>
<evidence type="ECO:0000256" key="9">
    <source>
        <dbReference type="ARBA" id="ARBA00023136"/>
    </source>
</evidence>
<evidence type="ECO:0000256" key="7">
    <source>
        <dbReference type="ARBA" id="ARBA00023027"/>
    </source>
</evidence>
<dbReference type="SUPFAM" id="SSF51735">
    <property type="entry name" value="NAD(P)-binding Rossmann-fold domains"/>
    <property type="match status" value="1"/>
</dbReference>
<keyword evidence="11 14" id="KW-0456">Lyase</keyword>
<evidence type="ECO:0000256" key="4">
    <source>
        <dbReference type="ARBA" id="ARBA00022793"/>
    </source>
</evidence>
<evidence type="ECO:0000256" key="3">
    <source>
        <dbReference type="ARBA" id="ARBA00022692"/>
    </source>
</evidence>
<keyword evidence="5" id="KW-0735">Signal-anchor</keyword>
<keyword evidence="9" id="KW-0472">Membrane</keyword>
<keyword evidence="10" id="KW-0325">Glycoprotein</keyword>
<dbReference type="GO" id="GO:0005737">
    <property type="term" value="C:cytoplasm"/>
    <property type="evidence" value="ECO:0007669"/>
    <property type="project" value="TreeGrafter"/>
</dbReference>
<keyword evidence="3" id="KW-0812">Transmembrane</keyword>
<organism evidence="14">
    <name type="scientific">uncultured Thermomicrobiales bacterium</name>
    <dbReference type="NCBI Taxonomy" id="1645740"/>
    <lineage>
        <taxon>Bacteria</taxon>
        <taxon>Pseudomonadati</taxon>
        <taxon>Thermomicrobiota</taxon>
        <taxon>Thermomicrobia</taxon>
        <taxon>Thermomicrobiales</taxon>
        <taxon>environmental samples</taxon>
    </lineage>
</organism>
<protein>
    <submittedName>
        <fullName evidence="14">UDP-glucuronate decarboxylase</fullName>
        <ecNumber evidence="14">4.1.1.35</ecNumber>
    </submittedName>
</protein>
<evidence type="ECO:0000259" key="13">
    <source>
        <dbReference type="Pfam" id="PF01370"/>
    </source>
</evidence>
<accession>A0A6J4VEZ3</accession>
<evidence type="ECO:0000313" key="14">
    <source>
        <dbReference type="EMBL" id="CAA9577524.1"/>
    </source>
</evidence>
<name>A0A6J4VEZ3_9BACT</name>
<sequence length="325" mass="35517">MDTLVAGGAGFIGSHLCDATLAAGHTVWAIDNFATGRRENVAHLAAHPHFHLVEADVTEPLPPDLPSFARIYHLASPASPNATSPRSYMQLPLETAAVNTLGTQQLLERARRDGARILFASTSEIYGDPLVHPQTEEYRGNVSTIGPRAIYDEAKRFGETLMIAHWRRFGTDARLIRIFNTYGERMDPDDGRAVVNFAAQALRGEPLTIYGDGSQTRSLCHVSDLIRGIVAVMEGEGLAGEVFNLGNPDERTMIDLAHAVMTACDTELPLVFHPMPTDDPTRRCPDIGKAQRLLGWQPTIPLEVGLGRLIAAFRQELDRPAHATS</sequence>
<dbReference type="FunFam" id="3.40.50.720:FF:000065">
    <property type="entry name" value="UDP-glucuronic acid decarboxylase 1"/>
    <property type="match status" value="1"/>
</dbReference>
<evidence type="ECO:0000256" key="2">
    <source>
        <dbReference type="ARBA" id="ARBA00004323"/>
    </source>
</evidence>
<evidence type="ECO:0000256" key="10">
    <source>
        <dbReference type="ARBA" id="ARBA00023180"/>
    </source>
</evidence>
<dbReference type="GO" id="GO:0042732">
    <property type="term" value="P:D-xylose metabolic process"/>
    <property type="evidence" value="ECO:0007669"/>
    <property type="project" value="InterPro"/>
</dbReference>
<evidence type="ECO:0000256" key="11">
    <source>
        <dbReference type="ARBA" id="ARBA00023239"/>
    </source>
</evidence>
<dbReference type="UniPathway" id="UPA00796">
    <property type="reaction ID" value="UER00771"/>
</dbReference>
<dbReference type="EC" id="4.1.1.35" evidence="14"/>
<gene>
    <name evidence="14" type="ORF">AVDCRST_MAG18-2726</name>
</gene>
<dbReference type="GO" id="GO:0048040">
    <property type="term" value="F:UDP-glucuronate decarboxylase activity"/>
    <property type="evidence" value="ECO:0007669"/>
    <property type="project" value="UniProtKB-EC"/>
</dbReference>
<dbReference type="AlphaFoldDB" id="A0A6J4VEZ3"/>
<comment type="subcellular location">
    <subcellularLocation>
        <location evidence="2">Golgi apparatus membrane</location>
        <topology evidence="2">Single-pass type II membrane protein</topology>
    </subcellularLocation>
    <subcellularLocation>
        <location evidence="12">Golgi apparatus</location>
        <location evidence="12">Golgi stack membrane</location>
    </subcellularLocation>
</comment>
<dbReference type="Pfam" id="PF01370">
    <property type="entry name" value="Epimerase"/>
    <property type="match status" value="1"/>
</dbReference>
<dbReference type="Gene3D" id="3.40.50.720">
    <property type="entry name" value="NAD(P)-binding Rossmann-like Domain"/>
    <property type="match status" value="1"/>
</dbReference>
<keyword evidence="4" id="KW-0210">Decarboxylase</keyword>
<feature type="domain" description="NAD-dependent epimerase/dehydratase" evidence="13">
    <location>
        <begin position="4"/>
        <end position="246"/>
    </location>
</feature>
<keyword evidence="6" id="KW-1133">Transmembrane helix</keyword>
<evidence type="ECO:0000256" key="5">
    <source>
        <dbReference type="ARBA" id="ARBA00022968"/>
    </source>
</evidence>
<dbReference type="GO" id="GO:0033320">
    <property type="term" value="P:UDP-D-xylose biosynthetic process"/>
    <property type="evidence" value="ECO:0007669"/>
    <property type="project" value="UniProtKB-UniPathway"/>
</dbReference>
<dbReference type="PANTHER" id="PTHR43078:SF6">
    <property type="entry name" value="UDP-GLUCURONIC ACID DECARBOXYLASE 1"/>
    <property type="match status" value="1"/>
</dbReference>
<proteinExistence type="predicted"/>
<keyword evidence="7" id="KW-0520">NAD</keyword>
<dbReference type="EMBL" id="CADCWN010000209">
    <property type="protein sequence ID" value="CAA9577524.1"/>
    <property type="molecule type" value="Genomic_DNA"/>
</dbReference>
<evidence type="ECO:0000256" key="6">
    <source>
        <dbReference type="ARBA" id="ARBA00022989"/>
    </source>
</evidence>
<evidence type="ECO:0000256" key="12">
    <source>
        <dbReference type="ARBA" id="ARBA00037859"/>
    </source>
</evidence>
<evidence type="ECO:0000256" key="1">
    <source>
        <dbReference type="ARBA" id="ARBA00001911"/>
    </source>
</evidence>
<dbReference type="InterPro" id="IPR036291">
    <property type="entry name" value="NAD(P)-bd_dom_sf"/>
</dbReference>
<dbReference type="InterPro" id="IPR001509">
    <property type="entry name" value="Epimerase_deHydtase"/>
</dbReference>
<dbReference type="InterPro" id="IPR044516">
    <property type="entry name" value="UXS-like"/>
</dbReference>
<comment type="cofactor">
    <cofactor evidence="1">
        <name>NAD(+)</name>
        <dbReference type="ChEBI" id="CHEBI:57540"/>
    </cofactor>
</comment>
<evidence type="ECO:0000256" key="8">
    <source>
        <dbReference type="ARBA" id="ARBA00023034"/>
    </source>
</evidence>